<dbReference type="AlphaFoldDB" id="A0AA44WKL4"/>
<evidence type="ECO:0000313" key="1">
    <source>
        <dbReference type="EMBL" id="PNH31425.1"/>
    </source>
</evidence>
<dbReference type="EMBL" id="MPSH01000016">
    <property type="protein sequence ID" value="PNH31425.1"/>
    <property type="molecule type" value="Genomic_DNA"/>
</dbReference>
<protein>
    <submittedName>
        <fullName evidence="1">Uncharacterized protein</fullName>
    </submittedName>
</protein>
<name>A0AA44WKL4_VERDA</name>
<evidence type="ECO:0000313" key="2">
    <source>
        <dbReference type="Proteomes" id="UP000236305"/>
    </source>
</evidence>
<comment type="caution">
    <text evidence="1">The sequence shown here is derived from an EMBL/GenBank/DDBJ whole genome shotgun (WGS) entry which is preliminary data.</text>
</comment>
<accession>A0AA44WKL4</accession>
<reference evidence="1 2" key="1">
    <citation type="submission" date="2017-12" db="EMBL/GenBank/DDBJ databases">
        <title>Comparative genomics yields insights into virulence evolution of Verticillium dahliae.</title>
        <authorList>
            <person name="Fan R."/>
            <person name="Armitage A.D."/>
            <person name="Cascant-Lopez E."/>
            <person name="Sobczyk M."/>
            <person name="Cockerton H.M."/>
            <person name="Harrison R.J."/>
        </authorList>
    </citation>
    <scope>NUCLEOTIDE SEQUENCE [LARGE SCALE GENOMIC DNA]</scope>
    <source>
        <strain evidence="1 2">12008</strain>
    </source>
</reference>
<organism evidence="1 2">
    <name type="scientific">Verticillium dahliae</name>
    <name type="common">Verticillium wilt</name>
    <dbReference type="NCBI Taxonomy" id="27337"/>
    <lineage>
        <taxon>Eukaryota</taxon>
        <taxon>Fungi</taxon>
        <taxon>Dikarya</taxon>
        <taxon>Ascomycota</taxon>
        <taxon>Pezizomycotina</taxon>
        <taxon>Sordariomycetes</taxon>
        <taxon>Hypocreomycetidae</taxon>
        <taxon>Glomerellales</taxon>
        <taxon>Plectosphaerellaceae</taxon>
        <taxon>Verticillium</taxon>
    </lineage>
</organism>
<gene>
    <name evidence="1" type="ORF">BJF96_g5346</name>
</gene>
<dbReference type="Proteomes" id="UP000236305">
    <property type="component" value="Unassembled WGS sequence"/>
</dbReference>
<sequence length="64" mass="6527">MYVHWLSPVVAKSGQAADGAVGRGRGRGLGLGLVGDCRGGCDGDGSRSRTPLVLALSFVRANQT</sequence>
<proteinExistence type="predicted"/>